<evidence type="ECO:0000256" key="9">
    <source>
        <dbReference type="ARBA" id="ARBA00022729"/>
    </source>
</evidence>
<keyword evidence="11" id="KW-0472">Membrane</keyword>
<comment type="subcellular location">
    <subcellularLocation>
        <location evidence="1">Cell membrane</location>
        <topology evidence="1">Lipid-anchor</topology>
        <topology evidence="1">GPI-anchor</topology>
    </subcellularLocation>
    <subcellularLocation>
        <location evidence="2">Secreted</location>
    </subcellularLocation>
</comment>
<dbReference type="Proteomes" id="UP000316270">
    <property type="component" value="Chromosome 7"/>
</dbReference>
<dbReference type="EMBL" id="CP042191">
    <property type="protein sequence ID" value="QDS72169.1"/>
    <property type="molecule type" value="Genomic_DNA"/>
</dbReference>
<dbReference type="GO" id="GO:0005576">
    <property type="term" value="C:extracellular region"/>
    <property type="evidence" value="ECO:0007669"/>
    <property type="project" value="UniProtKB-SubCell"/>
</dbReference>
<comment type="caution">
    <text evidence="15">Lacks conserved residue(s) required for the propagation of feature annotation.</text>
</comment>
<evidence type="ECO:0000313" key="19">
    <source>
        <dbReference type="Proteomes" id="UP000316270"/>
    </source>
</evidence>
<dbReference type="GO" id="GO:0098552">
    <property type="term" value="C:side of membrane"/>
    <property type="evidence" value="ECO:0007669"/>
    <property type="project" value="UniProtKB-KW"/>
</dbReference>
<feature type="signal peptide" evidence="16">
    <location>
        <begin position="1"/>
        <end position="16"/>
    </location>
</feature>
<evidence type="ECO:0000256" key="7">
    <source>
        <dbReference type="ARBA" id="ARBA00022622"/>
    </source>
</evidence>
<dbReference type="InterPro" id="IPR051735">
    <property type="entry name" value="CFEM_domain"/>
</dbReference>
<evidence type="ECO:0000256" key="4">
    <source>
        <dbReference type="ARBA" id="ARBA00022475"/>
    </source>
</evidence>
<evidence type="ECO:0000256" key="15">
    <source>
        <dbReference type="PROSITE-ProRule" id="PRU01356"/>
    </source>
</evidence>
<dbReference type="InterPro" id="IPR008427">
    <property type="entry name" value="Extracellular_membr_CFEM_dom"/>
</dbReference>
<feature type="binding site" description="axial binding residue" evidence="15">
    <location>
        <position position="44"/>
    </location>
    <ligand>
        <name>heme</name>
        <dbReference type="ChEBI" id="CHEBI:30413"/>
    </ligand>
    <ligandPart>
        <name>Fe</name>
        <dbReference type="ChEBI" id="CHEBI:18248"/>
    </ligandPart>
</feature>
<keyword evidence="12 15" id="KW-1015">Disulfide bond</keyword>
<dbReference type="PANTHER" id="PTHR37928:SF2">
    <property type="entry name" value="GPI ANCHORED CFEM DOMAIN PROTEIN (AFU_ORTHOLOGUE AFUA_6G10580)"/>
    <property type="match status" value="1"/>
</dbReference>
<evidence type="ECO:0000256" key="6">
    <source>
        <dbReference type="ARBA" id="ARBA00022617"/>
    </source>
</evidence>
<dbReference type="Pfam" id="PF05730">
    <property type="entry name" value="CFEM"/>
    <property type="match status" value="1"/>
</dbReference>
<keyword evidence="4" id="KW-1003">Cell membrane</keyword>
<evidence type="ECO:0000256" key="5">
    <source>
        <dbReference type="ARBA" id="ARBA00022525"/>
    </source>
</evidence>
<keyword evidence="9 16" id="KW-0732">Signal</keyword>
<gene>
    <name evidence="18" type="ORF">FKW77_004649</name>
</gene>
<dbReference type="SMART" id="SM00747">
    <property type="entry name" value="CFEM"/>
    <property type="match status" value="1"/>
</dbReference>
<evidence type="ECO:0000256" key="14">
    <source>
        <dbReference type="ARBA" id="ARBA00023288"/>
    </source>
</evidence>
<keyword evidence="10 15" id="KW-0408">Iron</keyword>
<sequence length="111" mass="11074">MKFTLLIATVVASVSAQGIPGVPTCGMTCIMTAATSAKGCSISDQKCFCKDPAIIEALKTCIPKSCTAAADVQATYDMANKNCAGVQGFTPFAAPGMGASPGATPPKGTPP</sequence>
<evidence type="ECO:0000256" key="11">
    <source>
        <dbReference type="ARBA" id="ARBA00023136"/>
    </source>
</evidence>
<evidence type="ECO:0000256" key="16">
    <source>
        <dbReference type="SAM" id="SignalP"/>
    </source>
</evidence>
<keyword evidence="8 15" id="KW-0479">Metal-binding</keyword>
<dbReference type="OrthoDB" id="3767534at2759"/>
<feature type="disulfide bond" evidence="15">
    <location>
        <begin position="40"/>
        <end position="47"/>
    </location>
</feature>
<evidence type="ECO:0000256" key="1">
    <source>
        <dbReference type="ARBA" id="ARBA00004609"/>
    </source>
</evidence>
<keyword evidence="14" id="KW-0449">Lipoprotein</keyword>
<keyword evidence="19" id="KW-1185">Reference proteome</keyword>
<dbReference type="GO" id="GO:0005886">
    <property type="term" value="C:plasma membrane"/>
    <property type="evidence" value="ECO:0007669"/>
    <property type="project" value="UniProtKB-SubCell"/>
</dbReference>
<organism evidence="18 19">
    <name type="scientific">Venturia effusa</name>
    <dbReference type="NCBI Taxonomy" id="50376"/>
    <lineage>
        <taxon>Eukaryota</taxon>
        <taxon>Fungi</taxon>
        <taxon>Dikarya</taxon>
        <taxon>Ascomycota</taxon>
        <taxon>Pezizomycotina</taxon>
        <taxon>Dothideomycetes</taxon>
        <taxon>Pleosporomycetidae</taxon>
        <taxon>Venturiales</taxon>
        <taxon>Venturiaceae</taxon>
        <taxon>Venturia</taxon>
    </lineage>
</organism>
<dbReference type="PANTHER" id="PTHR37928">
    <property type="entry name" value="CFEM DOMAIN PROTEIN (AFU_ORTHOLOGUE AFUA_6G14090)"/>
    <property type="match status" value="1"/>
</dbReference>
<dbReference type="STRING" id="50376.A0A517L965"/>
<dbReference type="AlphaFoldDB" id="A0A517L965"/>
<evidence type="ECO:0000259" key="17">
    <source>
        <dbReference type="PROSITE" id="PS52012"/>
    </source>
</evidence>
<feature type="domain" description="CFEM" evidence="17">
    <location>
        <begin position="1"/>
        <end position="110"/>
    </location>
</feature>
<keyword evidence="13" id="KW-0325">Glycoprotein</keyword>
<protein>
    <recommendedName>
        <fullName evidence="17">CFEM domain-containing protein</fullName>
    </recommendedName>
</protein>
<keyword evidence="6 15" id="KW-0349">Heme</keyword>
<evidence type="ECO:0000256" key="3">
    <source>
        <dbReference type="ARBA" id="ARBA00010031"/>
    </source>
</evidence>
<evidence type="ECO:0000256" key="2">
    <source>
        <dbReference type="ARBA" id="ARBA00004613"/>
    </source>
</evidence>
<proteinExistence type="inferred from homology"/>
<dbReference type="PROSITE" id="PS52012">
    <property type="entry name" value="CFEM"/>
    <property type="match status" value="1"/>
</dbReference>
<reference evidence="18 19" key="1">
    <citation type="submission" date="2019-07" db="EMBL/GenBank/DDBJ databases">
        <title>Finished genome of Venturia effusa.</title>
        <authorList>
            <person name="Young C.A."/>
            <person name="Cox M.P."/>
            <person name="Ganley A.R.D."/>
            <person name="David W.J."/>
        </authorList>
    </citation>
    <scope>NUCLEOTIDE SEQUENCE [LARGE SCALE GENOMIC DNA]</scope>
    <source>
        <strain evidence="19">albino</strain>
    </source>
</reference>
<evidence type="ECO:0000256" key="10">
    <source>
        <dbReference type="ARBA" id="ARBA00023004"/>
    </source>
</evidence>
<evidence type="ECO:0000256" key="8">
    <source>
        <dbReference type="ARBA" id="ARBA00022723"/>
    </source>
</evidence>
<evidence type="ECO:0000256" key="13">
    <source>
        <dbReference type="ARBA" id="ARBA00023180"/>
    </source>
</evidence>
<comment type="similarity">
    <text evidence="3">Belongs to the RBT5 family.</text>
</comment>
<keyword evidence="5" id="KW-0964">Secreted</keyword>
<dbReference type="GO" id="GO:0046872">
    <property type="term" value="F:metal ion binding"/>
    <property type="evidence" value="ECO:0007669"/>
    <property type="project" value="UniProtKB-UniRule"/>
</dbReference>
<evidence type="ECO:0000313" key="18">
    <source>
        <dbReference type="EMBL" id="QDS72169.1"/>
    </source>
</evidence>
<name>A0A517L965_9PEZI</name>
<feature type="chain" id="PRO_5021926486" description="CFEM domain-containing protein" evidence="16">
    <location>
        <begin position="17"/>
        <end position="111"/>
    </location>
</feature>
<evidence type="ECO:0000256" key="12">
    <source>
        <dbReference type="ARBA" id="ARBA00023157"/>
    </source>
</evidence>
<keyword evidence="7" id="KW-0336">GPI-anchor</keyword>
<accession>A0A517L965</accession>